<organism evidence="8 9">
    <name type="scientific">Apatococcus lobatus</name>
    <dbReference type="NCBI Taxonomy" id="904363"/>
    <lineage>
        <taxon>Eukaryota</taxon>
        <taxon>Viridiplantae</taxon>
        <taxon>Chlorophyta</taxon>
        <taxon>core chlorophytes</taxon>
        <taxon>Trebouxiophyceae</taxon>
        <taxon>Chlorellales</taxon>
        <taxon>Chlorellaceae</taxon>
        <taxon>Apatococcus</taxon>
    </lineage>
</organism>
<proteinExistence type="inferred from homology"/>
<sequence>MTDHADGHLEDLLDEALEDFQDNGAALATSPPGQNTNIPPSAHQPTATAASHEPPQPEPTANGSSSTSESSRKGKGKQGLAFNPLPKRGTARSPGAASHEATANGHGAASHSHKGPFVGGPSIGNQRGIGAIPPDVMSALGQEGLEEGLQQLMAELAQVDLANQQNAAADGEAASSDKRSSSSKHNEAPQGLSGSTRSQGSSSSSSRESKRERTRDVGATLQALAEQTRSLQPDTSPSAGPSGRNQGAGGPMDDELLRQLGAAGLPNLEGLGNGAGPSMEATFADSIMRQLLSKEVLHQPMQDIGARYPQWLADNRSKLSAEDIQRYERQQDYIRKVCHVYDTRPDSFAELLDLMHEMQACGQPPPEIVDELAPGLSLGEDGPFGAGPGGESSSQPPACPVQSRSVTLHTTLGDVKFELFCERTPRAAENFLALCASGYYEGTIFHRNIQGFMIQGGDPTGTGRGGKSIYPTANGKFDDEVVDSLKHSKRGIVSMANSGPNTNGSQFFITYNKQLHLNGKYTIFAQVIDGLDVLDKMEKIPTGAADRPTQEIRLNRVTIHANPLAL</sequence>
<feature type="region of interest" description="Disordered" evidence="6">
    <location>
        <begin position="163"/>
        <end position="254"/>
    </location>
</feature>
<evidence type="ECO:0000256" key="5">
    <source>
        <dbReference type="ARBA" id="ARBA00038286"/>
    </source>
</evidence>
<evidence type="ECO:0000256" key="1">
    <source>
        <dbReference type="ARBA" id="ARBA00000971"/>
    </source>
</evidence>
<dbReference type="PROSITE" id="PS00170">
    <property type="entry name" value="CSA_PPIASE_1"/>
    <property type="match status" value="1"/>
</dbReference>
<evidence type="ECO:0000256" key="4">
    <source>
        <dbReference type="ARBA" id="ARBA00023235"/>
    </source>
</evidence>
<evidence type="ECO:0000256" key="2">
    <source>
        <dbReference type="ARBA" id="ARBA00013194"/>
    </source>
</evidence>
<dbReference type="Pfam" id="PF00160">
    <property type="entry name" value="Pro_isomerase"/>
    <property type="match status" value="1"/>
</dbReference>
<dbReference type="EMBL" id="JALJOS010000018">
    <property type="protein sequence ID" value="KAK9827483.1"/>
    <property type="molecule type" value="Genomic_DNA"/>
</dbReference>
<feature type="compositionally biased region" description="Polar residues" evidence="6">
    <location>
        <begin position="225"/>
        <end position="245"/>
    </location>
</feature>
<feature type="region of interest" description="Disordered" evidence="6">
    <location>
        <begin position="1"/>
        <end position="136"/>
    </location>
</feature>
<keyword evidence="4" id="KW-0413">Isomerase</keyword>
<dbReference type="Gene3D" id="1.20.120.900">
    <property type="entry name" value="Pex19, mPTS binding domain"/>
    <property type="match status" value="1"/>
</dbReference>
<evidence type="ECO:0000313" key="8">
    <source>
        <dbReference type="EMBL" id="KAK9827483.1"/>
    </source>
</evidence>
<dbReference type="PRINTS" id="PR00153">
    <property type="entry name" value="CSAPPISMRASE"/>
</dbReference>
<dbReference type="InterPro" id="IPR044666">
    <property type="entry name" value="Cyclophilin_A-like"/>
</dbReference>
<dbReference type="GO" id="GO:0005777">
    <property type="term" value="C:peroxisome"/>
    <property type="evidence" value="ECO:0007669"/>
    <property type="project" value="InterPro"/>
</dbReference>
<name>A0AAW1R1V1_9CHLO</name>
<dbReference type="AlphaFoldDB" id="A0AAW1R1V1"/>
<comment type="catalytic activity">
    <reaction evidence="1">
        <text>[protein]-peptidylproline (omega=180) = [protein]-peptidylproline (omega=0)</text>
        <dbReference type="Rhea" id="RHEA:16237"/>
        <dbReference type="Rhea" id="RHEA-COMP:10747"/>
        <dbReference type="Rhea" id="RHEA-COMP:10748"/>
        <dbReference type="ChEBI" id="CHEBI:83833"/>
        <dbReference type="ChEBI" id="CHEBI:83834"/>
        <dbReference type="EC" id="5.2.1.8"/>
    </reaction>
</comment>
<dbReference type="PANTHER" id="PTHR45625:SF2">
    <property type="entry name" value="PEPTIDYL-PROLYL CIS-TRANS ISOMERASE-LIKE 3"/>
    <property type="match status" value="1"/>
</dbReference>
<gene>
    <name evidence="8" type="ORF">WJX74_005027</name>
</gene>
<evidence type="ECO:0000313" key="9">
    <source>
        <dbReference type="Proteomes" id="UP001438707"/>
    </source>
</evidence>
<dbReference type="GO" id="GO:0071013">
    <property type="term" value="C:catalytic step 2 spliceosome"/>
    <property type="evidence" value="ECO:0007669"/>
    <property type="project" value="TreeGrafter"/>
</dbReference>
<dbReference type="CDD" id="cd01928">
    <property type="entry name" value="Cyclophilin_PPIL3_like"/>
    <property type="match status" value="1"/>
</dbReference>
<dbReference type="GO" id="GO:0003755">
    <property type="term" value="F:peptidyl-prolyl cis-trans isomerase activity"/>
    <property type="evidence" value="ECO:0007669"/>
    <property type="project" value="UniProtKB-KW"/>
</dbReference>
<feature type="compositionally biased region" description="Low complexity" evidence="6">
    <location>
        <begin position="193"/>
        <end position="206"/>
    </location>
</feature>
<dbReference type="Gene3D" id="2.40.100.10">
    <property type="entry name" value="Cyclophilin-like"/>
    <property type="match status" value="1"/>
</dbReference>
<feature type="compositionally biased region" description="Basic and acidic residues" evidence="6">
    <location>
        <begin position="175"/>
        <end position="187"/>
    </location>
</feature>
<keyword evidence="9" id="KW-1185">Reference proteome</keyword>
<dbReference type="InterPro" id="IPR006708">
    <property type="entry name" value="Pex19"/>
</dbReference>
<evidence type="ECO:0000256" key="3">
    <source>
        <dbReference type="ARBA" id="ARBA00023110"/>
    </source>
</evidence>
<keyword evidence="3" id="KW-0697">Rotamase</keyword>
<feature type="region of interest" description="Disordered" evidence="6">
    <location>
        <begin position="374"/>
        <end position="401"/>
    </location>
</feature>
<feature type="compositionally biased region" description="Polar residues" evidence="6">
    <location>
        <begin position="31"/>
        <end position="49"/>
    </location>
</feature>
<dbReference type="EC" id="5.2.1.8" evidence="2"/>
<dbReference type="PROSITE" id="PS50072">
    <property type="entry name" value="CSA_PPIASE_2"/>
    <property type="match status" value="1"/>
</dbReference>
<protein>
    <recommendedName>
        <fullName evidence="2">peptidylprolyl isomerase</fullName>
        <ecNumber evidence="2">5.2.1.8</ecNumber>
    </recommendedName>
</protein>
<dbReference type="Pfam" id="PF04614">
    <property type="entry name" value="Pex19"/>
    <property type="match status" value="1"/>
</dbReference>
<dbReference type="Proteomes" id="UP001438707">
    <property type="component" value="Unassembled WGS sequence"/>
</dbReference>
<dbReference type="FunFam" id="2.40.100.10:FF:000012">
    <property type="entry name" value="Peptidyl-prolyl cis-trans isomerase"/>
    <property type="match status" value="1"/>
</dbReference>
<comment type="caution">
    <text evidence="8">The sequence shown here is derived from an EMBL/GenBank/DDBJ whole genome shotgun (WGS) entry which is preliminary data.</text>
</comment>
<feature type="domain" description="PPIase cyclophilin-type" evidence="7">
    <location>
        <begin position="409"/>
        <end position="559"/>
    </location>
</feature>
<dbReference type="InterPro" id="IPR029000">
    <property type="entry name" value="Cyclophilin-like_dom_sf"/>
</dbReference>
<reference evidence="8 9" key="1">
    <citation type="journal article" date="2024" name="Nat. Commun.">
        <title>Phylogenomics reveals the evolutionary origins of lichenization in chlorophyte algae.</title>
        <authorList>
            <person name="Puginier C."/>
            <person name="Libourel C."/>
            <person name="Otte J."/>
            <person name="Skaloud P."/>
            <person name="Haon M."/>
            <person name="Grisel S."/>
            <person name="Petersen M."/>
            <person name="Berrin J.G."/>
            <person name="Delaux P.M."/>
            <person name="Dal Grande F."/>
            <person name="Keller J."/>
        </authorList>
    </citation>
    <scope>NUCLEOTIDE SEQUENCE [LARGE SCALE GENOMIC DNA]</scope>
    <source>
        <strain evidence="8 9">SAG 2145</strain>
    </source>
</reference>
<evidence type="ECO:0000256" key="6">
    <source>
        <dbReference type="SAM" id="MobiDB-lite"/>
    </source>
</evidence>
<feature type="compositionally biased region" description="Basic and acidic residues" evidence="6">
    <location>
        <begin position="207"/>
        <end position="216"/>
    </location>
</feature>
<dbReference type="InterPro" id="IPR020892">
    <property type="entry name" value="Cyclophilin-type_PPIase_CS"/>
</dbReference>
<feature type="compositionally biased region" description="Basic and acidic residues" evidence="6">
    <location>
        <begin position="1"/>
        <end position="11"/>
    </location>
</feature>
<accession>A0AAW1R1V1</accession>
<feature type="compositionally biased region" description="Acidic residues" evidence="6">
    <location>
        <begin position="12"/>
        <end position="21"/>
    </location>
</feature>
<dbReference type="SUPFAM" id="SSF50891">
    <property type="entry name" value="Cyclophilin-like"/>
    <property type="match status" value="1"/>
</dbReference>
<dbReference type="PANTHER" id="PTHR45625">
    <property type="entry name" value="PEPTIDYL-PROLYL CIS-TRANS ISOMERASE-RELATED"/>
    <property type="match status" value="1"/>
</dbReference>
<evidence type="ECO:0000259" key="7">
    <source>
        <dbReference type="PROSITE" id="PS50072"/>
    </source>
</evidence>
<dbReference type="InterPro" id="IPR038322">
    <property type="entry name" value="Pex19_C_sf"/>
</dbReference>
<dbReference type="InterPro" id="IPR002130">
    <property type="entry name" value="Cyclophilin-type_PPIase_dom"/>
</dbReference>
<comment type="similarity">
    <text evidence="5">Belongs to the cyclophilin-type PPIase family. PPIL3 subfamily.</text>
</comment>
<dbReference type="GO" id="GO:0006457">
    <property type="term" value="P:protein folding"/>
    <property type="evidence" value="ECO:0007669"/>
    <property type="project" value="InterPro"/>
</dbReference>